<name>A0A2S6F921_LEGPN</name>
<dbReference type="EMBL" id="PQWY01000001">
    <property type="protein sequence ID" value="PPK33918.1"/>
    <property type="molecule type" value="Genomic_DNA"/>
</dbReference>
<dbReference type="AlphaFoldDB" id="A0A2S6F921"/>
<feature type="signal peptide" evidence="1">
    <location>
        <begin position="1"/>
        <end position="24"/>
    </location>
</feature>
<dbReference type="RefSeq" id="WP_032830368.1">
    <property type="nucleotide sequence ID" value="NZ_CCZA01000012.1"/>
</dbReference>
<dbReference type="Proteomes" id="UP000239239">
    <property type="component" value="Unassembled WGS sequence"/>
</dbReference>
<dbReference type="OrthoDB" id="5645882at2"/>
<feature type="chain" id="PRO_5043160532" description="Major outer membrane protein" evidence="1">
    <location>
        <begin position="25"/>
        <end position="369"/>
    </location>
</feature>
<dbReference type="InterPro" id="IPR007825">
    <property type="entry name" value="Major_OMP_Legionella"/>
</dbReference>
<accession>A0A2S6F921</accession>
<sequence length="369" mass="40832">MYLNSRCKLYALGLFLASSSVSYAGVMGAVSEDKGFFFNVTPIYGDVSDSAIDKFPFVETVNASNNIISHTSDIDSRWGYSLSLGYLFGPEKSHDVVLSYTNLTNRGSTNVVNANPNDILINKVSQILKSEDSFVDPNQQVGGLDLYGPAFSSFSGSYEFQTADLITHRYFKSTFINNVQFSRYYGVKATELKKGFYAQYVGMGISRLQQFPFTESLEPVNDQINYEAKYYGIGPRIGMGADWSLTRYISLMGDVSASLLGGSYDTRFLETLVTPMQIPGIRRTGSYSFSQNTDTSLWAAGVLGANLGIAANFDMKNDSRVGIAGGISSEQYWTEATPDYFSSKTARNRVSLNQRFSVRNLFIKLSYVC</sequence>
<dbReference type="Pfam" id="PF05150">
    <property type="entry name" value="Legionella_OMP"/>
    <property type="match status" value="1"/>
</dbReference>
<evidence type="ECO:0000313" key="2">
    <source>
        <dbReference type="EMBL" id="PPK33918.1"/>
    </source>
</evidence>
<reference evidence="2 3" key="1">
    <citation type="submission" date="2018-02" db="EMBL/GenBank/DDBJ databases">
        <title>Draft genome sequences of four Legionella pneumophila clinical strains isolated in Ontario.</title>
        <authorList>
            <person name="Fortuna A."/>
            <person name="Ramnarine R."/>
            <person name="Li A."/>
            <person name="Frantz C."/>
            <person name="Mallo G."/>
        </authorList>
    </citation>
    <scope>NUCLEOTIDE SEQUENCE [LARGE SCALE GENOMIC DNA]</scope>
    <source>
        <strain evidence="2 3">LG61</strain>
    </source>
</reference>
<keyword evidence="1" id="KW-0732">Signal</keyword>
<proteinExistence type="predicted"/>
<gene>
    <name evidence="2" type="ORF">C3928_00050</name>
</gene>
<evidence type="ECO:0008006" key="4">
    <source>
        <dbReference type="Google" id="ProtNLM"/>
    </source>
</evidence>
<protein>
    <recommendedName>
        <fullName evidence="4">Major outer membrane protein</fullName>
    </recommendedName>
</protein>
<comment type="caution">
    <text evidence="2">The sequence shown here is derived from an EMBL/GenBank/DDBJ whole genome shotgun (WGS) entry which is preliminary data.</text>
</comment>
<organism evidence="2 3">
    <name type="scientific">Legionella pneumophila</name>
    <dbReference type="NCBI Taxonomy" id="446"/>
    <lineage>
        <taxon>Bacteria</taxon>
        <taxon>Pseudomonadati</taxon>
        <taxon>Pseudomonadota</taxon>
        <taxon>Gammaproteobacteria</taxon>
        <taxon>Legionellales</taxon>
        <taxon>Legionellaceae</taxon>
        <taxon>Legionella</taxon>
    </lineage>
</organism>
<evidence type="ECO:0000256" key="1">
    <source>
        <dbReference type="SAM" id="SignalP"/>
    </source>
</evidence>
<evidence type="ECO:0000313" key="3">
    <source>
        <dbReference type="Proteomes" id="UP000239239"/>
    </source>
</evidence>